<sequence length="526" mass="59521">MIKNSSARENTLDLDNDESLCPVCNIDLSDETDAGREQHINNCLHFLEFTGSPDSRRQTNRMLVYTLDANVRVNEDNECVICFEEFHAGDKVGRLECLCCFHYKCIKDWINRKEAANNSSYQAPIFSYCADNYLLSSIVRIPAHIFFPPLWRKRAVLTAHTDIKHINASSQFFMSRSPKLESLWLDEPSTRKKDKVLRVLQTKSAQILHYFDLEPDFAKGRKKSPLMISTPFGFNHMSHLSEKDAFGLDKAFKEADLSLLPKVLKTAPQQSPPCLAVSSFRTSPNTVGSVEPQSRPSSRHYRVNSTSSASQLLSRANSTFTRSTSISTLSSLAPSIQESPMRMLKYSDRLPSIPQEQSETDFYRSSDYSENSQFSAKSNRESQDSSDQEDVHLQKFEFPQFLQTPADRTPTDPPHIRKVPSIGSPVDSRDSSFTFELLSTPEYVRNGRGPSNRKPTSEYLLSCAFSEDENDDSEHNSESEDTLIALNAANISRLSRLSMATELDFSSPYSKTFSQMRLPQIADEDV</sequence>
<dbReference type="InterPro" id="IPR013083">
    <property type="entry name" value="Znf_RING/FYVE/PHD"/>
</dbReference>
<evidence type="ECO:0000256" key="1">
    <source>
        <dbReference type="ARBA" id="ARBA00000900"/>
    </source>
</evidence>
<comment type="pathway">
    <text evidence="5">Protein modification; protein ubiquitination.</text>
</comment>
<dbReference type="CDD" id="cd16489">
    <property type="entry name" value="mRING-CH-C4HC2H_ZNRF"/>
    <property type="match status" value="1"/>
</dbReference>
<reference evidence="16 17" key="1">
    <citation type="journal article" date="2021" name="G3 (Bethesda)">
        <title>Genomic diversity, chromosomal rearrangements, and interspecies hybridization in the ogataea polymorpha species complex.</title>
        <authorList>
            <person name="Hanson S.J."/>
            <person name="Cinneide E.O."/>
            <person name="Salzberg L.I."/>
            <person name="Wolfe K.H."/>
            <person name="McGowan J."/>
            <person name="Fitzpatrick D.A."/>
            <person name="Matlin K."/>
        </authorList>
    </citation>
    <scope>NUCLEOTIDE SEQUENCE [LARGE SCALE GENOMIC DNA]</scope>
    <source>
        <strain evidence="16">51-138</strain>
    </source>
</reference>
<evidence type="ECO:0000313" key="17">
    <source>
        <dbReference type="Proteomes" id="UP001197328"/>
    </source>
</evidence>
<keyword evidence="17" id="KW-1185">Reference proteome</keyword>
<dbReference type="Pfam" id="PF13639">
    <property type="entry name" value="zf-RING_2"/>
    <property type="match status" value="1"/>
</dbReference>
<evidence type="ECO:0000256" key="5">
    <source>
        <dbReference type="ARBA" id="ARBA00004906"/>
    </source>
</evidence>
<dbReference type="InterPro" id="IPR001841">
    <property type="entry name" value="Znf_RING"/>
</dbReference>
<keyword evidence="11" id="KW-0472">Membrane</keyword>
<feature type="region of interest" description="Disordered" evidence="14">
    <location>
        <begin position="358"/>
        <end position="430"/>
    </location>
</feature>
<dbReference type="PANTHER" id="PTHR46661:SF4">
    <property type="entry name" value="RING-TYPE DOMAIN-CONTAINING PROTEIN"/>
    <property type="match status" value="1"/>
</dbReference>
<evidence type="ECO:0000256" key="6">
    <source>
        <dbReference type="ARBA" id="ARBA00012483"/>
    </source>
</evidence>
<evidence type="ECO:0000256" key="4">
    <source>
        <dbReference type="ARBA" id="ARBA00004371"/>
    </source>
</evidence>
<keyword evidence="9" id="KW-0967">Endosome</keyword>
<dbReference type="SUPFAM" id="SSF57850">
    <property type="entry name" value="RING/U-box"/>
    <property type="match status" value="1"/>
</dbReference>
<evidence type="ECO:0000259" key="15">
    <source>
        <dbReference type="PROSITE" id="PS50108"/>
    </source>
</evidence>
<proteinExistence type="predicted"/>
<name>A0ABQ7S344_PICAN</name>
<feature type="compositionally biased region" description="Basic and acidic residues" evidence="14">
    <location>
        <begin position="378"/>
        <end position="395"/>
    </location>
</feature>
<feature type="compositionally biased region" description="Polar residues" evidence="14">
    <location>
        <begin position="279"/>
        <end position="296"/>
    </location>
</feature>
<evidence type="ECO:0000256" key="7">
    <source>
        <dbReference type="ARBA" id="ARBA00022679"/>
    </source>
</evidence>
<dbReference type="EC" id="2.3.2.27" evidence="6"/>
<dbReference type="PROSITE" id="PS50108">
    <property type="entry name" value="CRIB"/>
    <property type="match status" value="1"/>
</dbReference>
<dbReference type="InterPro" id="IPR000095">
    <property type="entry name" value="CRIB_dom"/>
</dbReference>
<dbReference type="Proteomes" id="UP001197328">
    <property type="component" value="Unassembled WGS sequence"/>
</dbReference>
<comment type="caution">
    <text evidence="16">The sequence shown here is derived from an EMBL/GenBank/DDBJ whole genome shotgun (WGS) entry which is preliminary data.</text>
</comment>
<comment type="catalytic activity">
    <reaction evidence="1">
        <text>S-ubiquitinyl-[E2 ubiquitin-conjugating enzyme]-L-cysteine + [acceptor protein]-L-lysine = [E2 ubiquitin-conjugating enzyme]-L-cysteine + N(6)-ubiquitinyl-[acceptor protein]-L-lysine.</text>
        <dbReference type="EC" id="2.3.2.27"/>
    </reaction>
</comment>
<evidence type="ECO:0000256" key="8">
    <source>
        <dbReference type="ARBA" id="ARBA00022707"/>
    </source>
</evidence>
<evidence type="ECO:0000313" key="16">
    <source>
        <dbReference type="EMBL" id="KAG7852199.1"/>
    </source>
</evidence>
<feature type="domain" description="CRIB" evidence="15">
    <location>
        <begin position="228"/>
        <end position="241"/>
    </location>
</feature>
<keyword evidence="8" id="KW-0519">Myristate</keyword>
<organism evidence="16 17">
    <name type="scientific">Pichia angusta</name>
    <name type="common">Yeast</name>
    <name type="synonym">Hansenula polymorpha</name>
    <dbReference type="NCBI Taxonomy" id="870730"/>
    <lineage>
        <taxon>Eukaryota</taxon>
        <taxon>Fungi</taxon>
        <taxon>Dikarya</taxon>
        <taxon>Ascomycota</taxon>
        <taxon>Saccharomycotina</taxon>
        <taxon>Pichiomycetes</taxon>
        <taxon>Pichiales</taxon>
        <taxon>Pichiaceae</taxon>
        <taxon>Ogataea</taxon>
    </lineage>
</organism>
<evidence type="ECO:0000256" key="12">
    <source>
        <dbReference type="ARBA" id="ARBA00023228"/>
    </source>
</evidence>
<keyword evidence="13" id="KW-0449">Lipoprotein</keyword>
<feature type="region of interest" description="Disordered" evidence="14">
    <location>
        <begin position="278"/>
        <end position="310"/>
    </location>
</feature>
<evidence type="ECO:0000256" key="14">
    <source>
        <dbReference type="SAM" id="MobiDB-lite"/>
    </source>
</evidence>
<evidence type="ECO:0000256" key="11">
    <source>
        <dbReference type="ARBA" id="ARBA00023136"/>
    </source>
</evidence>
<evidence type="ECO:0000256" key="2">
    <source>
        <dbReference type="ARBA" id="ARBA00004170"/>
    </source>
</evidence>
<dbReference type="Gene3D" id="3.30.40.10">
    <property type="entry name" value="Zinc/RING finger domain, C3HC4 (zinc finger)"/>
    <property type="match status" value="1"/>
</dbReference>
<comment type="subcellular location">
    <subcellularLocation>
        <location evidence="3">Endosome</location>
    </subcellularLocation>
    <subcellularLocation>
        <location evidence="4">Lysosome</location>
    </subcellularLocation>
    <subcellularLocation>
        <location evidence="2">Membrane</location>
        <topology evidence="2">Peripheral membrane protein</topology>
    </subcellularLocation>
</comment>
<evidence type="ECO:0000256" key="3">
    <source>
        <dbReference type="ARBA" id="ARBA00004177"/>
    </source>
</evidence>
<evidence type="ECO:0000256" key="13">
    <source>
        <dbReference type="ARBA" id="ARBA00023288"/>
    </source>
</evidence>
<keyword evidence="7" id="KW-0808">Transferase</keyword>
<keyword evidence="10" id="KW-0833">Ubl conjugation pathway</keyword>
<dbReference type="InterPro" id="IPR051878">
    <property type="entry name" value="ZNRF_ubiq-protein_ligase"/>
</dbReference>
<dbReference type="PANTHER" id="PTHR46661">
    <property type="entry name" value="E3 UBIQUITIN-PROTEIN LIGASE ZNRF1-LIKE PROTEIN"/>
    <property type="match status" value="1"/>
</dbReference>
<dbReference type="EMBL" id="JAHLVD010000002">
    <property type="protein sequence ID" value="KAG7852199.1"/>
    <property type="molecule type" value="Genomic_DNA"/>
</dbReference>
<evidence type="ECO:0000256" key="10">
    <source>
        <dbReference type="ARBA" id="ARBA00022786"/>
    </source>
</evidence>
<accession>A0ABQ7S344</accession>
<gene>
    <name evidence="16" type="ORF">KL940_001081</name>
</gene>
<feature type="compositionally biased region" description="Polar residues" evidence="14">
    <location>
        <begin position="366"/>
        <end position="377"/>
    </location>
</feature>
<evidence type="ECO:0000256" key="9">
    <source>
        <dbReference type="ARBA" id="ARBA00022753"/>
    </source>
</evidence>
<keyword evidence="12" id="KW-0458">Lysosome</keyword>
<protein>
    <recommendedName>
        <fullName evidence="6">RING-type E3 ubiquitin transferase</fullName>
        <ecNumber evidence="6">2.3.2.27</ecNumber>
    </recommendedName>
</protein>